<keyword evidence="2" id="KW-0732">Signal</keyword>
<sequence length="295" mass="33386">MKKIISALVSLFLFTFNLNAQSSDAFKVEVTGKGPSFFLIPGASCGSNVYNQFVEDHQDKFQFHKITLAGYAGNPALEGDTFLPNVTSAISAYIKQHKTDNSILMGHSIGGFISLLLNQNEALIKRVIIIDTLPFLPASINPLATEDNMKAFIHQFVPDYTKMKNADFEAQLIQNLKGMVKSESHIDFIMEEAQHTDKKTMTVSMRELMTTDLRNKLNNIKSEVLVLYPWDSDLSKIYPNFTKERISTVYQTQYSGIENIQLEMIEDARHFLMLDQAEVFSKKVNQFLNKPIAVK</sequence>
<evidence type="ECO:0000256" key="1">
    <source>
        <dbReference type="ARBA" id="ARBA00022801"/>
    </source>
</evidence>
<evidence type="ECO:0000313" key="5">
    <source>
        <dbReference type="Proteomes" id="UP000245535"/>
    </source>
</evidence>
<dbReference type="EMBL" id="QGDO01000004">
    <property type="protein sequence ID" value="PWJ40881.1"/>
    <property type="molecule type" value="Genomic_DNA"/>
</dbReference>
<feature type="chain" id="PRO_5016431073" evidence="2">
    <location>
        <begin position="21"/>
        <end position="295"/>
    </location>
</feature>
<reference evidence="4 5" key="1">
    <citation type="submission" date="2018-03" db="EMBL/GenBank/DDBJ databases">
        <title>Genomic Encyclopedia of Archaeal and Bacterial Type Strains, Phase II (KMG-II): from individual species to whole genera.</title>
        <authorList>
            <person name="Goeker M."/>
        </authorList>
    </citation>
    <scope>NUCLEOTIDE SEQUENCE [LARGE SCALE GENOMIC DNA]</scope>
    <source>
        <strain evidence="4 5">DSM 28229</strain>
    </source>
</reference>
<dbReference type="PANTHER" id="PTHR43798">
    <property type="entry name" value="MONOACYLGLYCEROL LIPASE"/>
    <property type="match status" value="1"/>
</dbReference>
<dbReference type="AlphaFoldDB" id="A0A315Z7I3"/>
<dbReference type="SUPFAM" id="SSF53474">
    <property type="entry name" value="alpha/beta-Hydrolases"/>
    <property type="match status" value="1"/>
</dbReference>
<dbReference type="GO" id="GO:0016020">
    <property type="term" value="C:membrane"/>
    <property type="evidence" value="ECO:0007669"/>
    <property type="project" value="TreeGrafter"/>
</dbReference>
<dbReference type="Pfam" id="PF12697">
    <property type="entry name" value="Abhydrolase_6"/>
    <property type="match status" value="1"/>
</dbReference>
<name>A0A315Z7I3_SEDFL</name>
<dbReference type="RefSeq" id="WP_109619713.1">
    <property type="nucleotide sequence ID" value="NZ_QGDO01000004.1"/>
</dbReference>
<protein>
    <submittedName>
        <fullName evidence="4">Pimeloyl-ACP methyl ester carboxylesterase</fullName>
    </submittedName>
</protein>
<dbReference type="Proteomes" id="UP000245535">
    <property type="component" value="Unassembled WGS sequence"/>
</dbReference>
<dbReference type="InterPro" id="IPR029058">
    <property type="entry name" value="AB_hydrolase_fold"/>
</dbReference>
<proteinExistence type="predicted"/>
<dbReference type="GO" id="GO:0016787">
    <property type="term" value="F:hydrolase activity"/>
    <property type="evidence" value="ECO:0007669"/>
    <property type="project" value="UniProtKB-KW"/>
</dbReference>
<dbReference type="Gene3D" id="3.40.50.1820">
    <property type="entry name" value="alpha/beta hydrolase"/>
    <property type="match status" value="1"/>
</dbReference>
<dbReference type="InterPro" id="IPR050266">
    <property type="entry name" value="AB_hydrolase_sf"/>
</dbReference>
<evidence type="ECO:0000259" key="3">
    <source>
        <dbReference type="Pfam" id="PF12697"/>
    </source>
</evidence>
<evidence type="ECO:0000256" key="2">
    <source>
        <dbReference type="SAM" id="SignalP"/>
    </source>
</evidence>
<feature type="signal peptide" evidence="2">
    <location>
        <begin position="1"/>
        <end position="20"/>
    </location>
</feature>
<dbReference type="PANTHER" id="PTHR43798:SF31">
    <property type="entry name" value="AB HYDROLASE SUPERFAMILY PROTEIN YCLE"/>
    <property type="match status" value="1"/>
</dbReference>
<dbReference type="OrthoDB" id="7172093at2"/>
<dbReference type="InterPro" id="IPR000073">
    <property type="entry name" value="AB_hydrolase_1"/>
</dbReference>
<evidence type="ECO:0000313" key="4">
    <source>
        <dbReference type="EMBL" id="PWJ40881.1"/>
    </source>
</evidence>
<keyword evidence="5" id="KW-1185">Reference proteome</keyword>
<feature type="domain" description="AB hydrolase-1" evidence="3">
    <location>
        <begin position="38"/>
        <end position="280"/>
    </location>
</feature>
<accession>A0A315Z7I3</accession>
<comment type="caution">
    <text evidence="4">The sequence shown here is derived from an EMBL/GenBank/DDBJ whole genome shotgun (WGS) entry which is preliminary data.</text>
</comment>
<organism evidence="4 5">
    <name type="scientific">Sediminitomix flava</name>
    <dbReference type="NCBI Taxonomy" id="379075"/>
    <lineage>
        <taxon>Bacteria</taxon>
        <taxon>Pseudomonadati</taxon>
        <taxon>Bacteroidota</taxon>
        <taxon>Cytophagia</taxon>
        <taxon>Cytophagales</taxon>
        <taxon>Flammeovirgaceae</taxon>
        <taxon>Sediminitomix</taxon>
    </lineage>
</organism>
<gene>
    <name evidence="4" type="ORF">BC781_104141</name>
</gene>
<keyword evidence="1" id="KW-0378">Hydrolase</keyword>